<evidence type="ECO:0000313" key="6">
    <source>
        <dbReference type="EMBL" id="ACO46943.1"/>
    </source>
</evidence>
<evidence type="ECO:0000313" key="7">
    <source>
        <dbReference type="Proteomes" id="UP000002208"/>
    </source>
</evidence>
<dbReference type="STRING" id="546414.Deide_19452"/>
<dbReference type="Pfam" id="PF07963">
    <property type="entry name" value="N_methyl"/>
    <property type="match status" value="1"/>
</dbReference>
<keyword evidence="5" id="KW-0812">Transmembrane</keyword>
<evidence type="ECO:0000256" key="3">
    <source>
        <dbReference type="ARBA" id="ARBA00022764"/>
    </source>
</evidence>
<keyword evidence="4" id="KW-0998">Cell outer membrane</keyword>
<dbReference type="NCBIfam" id="TIGR02532">
    <property type="entry name" value="IV_pilin_GFxxxE"/>
    <property type="match status" value="1"/>
</dbReference>
<dbReference type="RefSeq" id="WP_012694064.1">
    <property type="nucleotide sequence ID" value="NC_012526.1"/>
</dbReference>
<protein>
    <submittedName>
        <fullName evidence="6">Putative pilus assembly protein</fullName>
    </submittedName>
</protein>
<keyword evidence="7" id="KW-1185">Reference proteome</keyword>
<dbReference type="PROSITE" id="PS00409">
    <property type="entry name" value="PROKAR_NTER_METHYL"/>
    <property type="match status" value="1"/>
</dbReference>
<organism evidence="6 7">
    <name type="scientific">Deinococcus deserti (strain DSM 17065 / CIP 109153 / LMG 22923 / VCD115)</name>
    <dbReference type="NCBI Taxonomy" id="546414"/>
    <lineage>
        <taxon>Bacteria</taxon>
        <taxon>Thermotogati</taxon>
        <taxon>Deinococcota</taxon>
        <taxon>Deinococci</taxon>
        <taxon>Deinococcales</taxon>
        <taxon>Deinococcaceae</taxon>
        <taxon>Deinococcus</taxon>
    </lineage>
</organism>
<evidence type="ECO:0000256" key="2">
    <source>
        <dbReference type="ARBA" id="ARBA00004418"/>
    </source>
</evidence>
<evidence type="ECO:0000256" key="4">
    <source>
        <dbReference type="ARBA" id="ARBA00023237"/>
    </source>
</evidence>
<dbReference type="Proteomes" id="UP000002208">
    <property type="component" value="Chromosome"/>
</dbReference>
<sequence>MTLRPPAQGFTLLEVLFVLAILGLIFVIAMGGVINWVHSTQLREAAIQVESDLERVRSSSLRFNRDTQFRVVTSTSYQMTVNGQSSVINLANATLGPVGATISYSAPHSLLSTPPLSLRLAVGRKSRTVRTIGLTGKVVIDASN</sequence>
<reference evidence="6 7" key="1">
    <citation type="journal article" date="2009" name="PLoS Genet.">
        <title>Alliance of proteomics and genomics to unravel the specificities of Sahara bacterium Deinococcus deserti.</title>
        <authorList>
            <person name="de Groot A."/>
            <person name="Dulermo R."/>
            <person name="Ortet P."/>
            <person name="Blanchard L."/>
            <person name="Guerin P."/>
            <person name="Fernandez B."/>
            <person name="Vacherie B."/>
            <person name="Dossat C."/>
            <person name="Jolivet E."/>
            <person name="Siguier P."/>
            <person name="Chandler M."/>
            <person name="Barakat M."/>
            <person name="Dedieu A."/>
            <person name="Barbe V."/>
            <person name="Heulin T."/>
            <person name="Sommer S."/>
            <person name="Achouak W."/>
            <person name="Armengaud J."/>
        </authorList>
    </citation>
    <scope>NUCLEOTIDE SEQUENCE [LARGE SCALE GENOMIC DNA]</scope>
    <source>
        <strain evidence="7">DSM 17065 / CIP 109153 / LMG 22923 / VCD115</strain>
    </source>
</reference>
<gene>
    <name evidence="6" type="ordered locus">Deide_19452</name>
</gene>
<keyword evidence="3" id="KW-0574">Periplasm</keyword>
<dbReference type="SUPFAM" id="SSF54523">
    <property type="entry name" value="Pili subunits"/>
    <property type="match status" value="1"/>
</dbReference>
<dbReference type="AlphaFoldDB" id="C1CXY7"/>
<name>C1CXY7_DEIDV</name>
<dbReference type="PaxDb" id="546414-Deide_19452"/>
<dbReference type="EMBL" id="CP001114">
    <property type="protein sequence ID" value="ACO46943.1"/>
    <property type="molecule type" value="Genomic_DNA"/>
</dbReference>
<dbReference type="eggNOG" id="COG4970">
    <property type="taxonomic scope" value="Bacteria"/>
</dbReference>
<evidence type="ECO:0000256" key="1">
    <source>
        <dbReference type="ARBA" id="ARBA00004203"/>
    </source>
</evidence>
<dbReference type="InterPro" id="IPR045584">
    <property type="entry name" value="Pilin-like"/>
</dbReference>
<dbReference type="HOGENOM" id="CLU_1793311_0_0_0"/>
<proteinExistence type="predicted"/>
<dbReference type="GO" id="GO:0042597">
    <property type="term" value="C:periplasmic space"/>
    <property type="evidence" value="ECO:0007669"/>
    <property type="project" value="UniProtKB-SubCell"/>
</dbReference>
<dbReference type="OrthoDB" id="73896at2"/>
<dbReference type="Gene3D" id="3.30.700.10">
    <property type="entry name" value="Glycoprotein, Type 4 Pilin"/>
    <property type="match status" value="1"/>
</dbReference>
<keyword evidence="5" id="KW-0472">Membrane</keyword>
<dbReference type="InterPro" id="IPR012902">
    <property type="entry name" value="N_methyl_site"/>
</dbReference>
<dbReference type="KEGG" id="ddr:Deide_19452"/>
<accession>C1CXY7</accession>
<comment type="subcellular location">
    <subcellularLocation>
        <location evidence="1">Cell outer membrane</location>
        <topology evidence="1">Single-pass membrane protein</topology>
    </subcellularLocation>
    <subcellularLocation>
        <location evidence="2">Periplasm</location>
    </subcellularLocation>
</comment>
<feature type="transmembrane region" description="Helical" evidence="5">
    <location>
        <begin position="12"/>
        <end position="37"/>
    </location>
</feature>
<dbReference type="GO" id="GO:0009279">
    <property type="term" value="C:cell outer membrane"/>
    <property type="evidence" value="ECO:0007669"/>
    <property type="project" value="UniProtKB-SubCell"/>
</dbReference>
<keyword evidence="5" id="KW-1133">Transmembrane helix</keyword>
<evidence type="ECO:0000256" key="5">
    <source>
        <dbReference type="SAM" id="Phobius"/>
    </source>
</evidence>